<keyword evidence="3" id="KW-0408">Iron</keyword>
<evidence type="ECO:0000313" key="7">
    <source>
        <dbReference type="EMBL" id="NIE98480.1"/>
    </source>
</evidence>
<dbReference type="PANTHER" id="PTHR33221">
    <property type="entry name" value="WINGED HELIX-TURN-HELIX TRANSCRIPTIONAL REGULATOR, RRF2 FAMILY"/>
    <property type="match status" value="1"/>
</dbReference>
<keyword evidence="2" id="KW-0001">2Fe-2S</keyword>
<keyword evidence="6" id="KW-0804">Transcription</keyword>
<dbReference type="RefSeq" id="WP_167133886.1">
    <property type="nucleotide sequence ID" value="NZ_VWXD01000001.1"/>
</dbReference>
<dbReference type="PANTHER" id="PTHR33221:SF9">
    <property type="entry name" value="RRF2 FAMILY PROTEIN"/>
    <property type="match status" value="1"/>
</dbReference>
<dbReference type="InterPro" id="IPR000944">
    <property type="entry name" value="Tscrpt_reg_Rrf2"/>
</dbReference>
<accession>A0ABX0QTK6</accession>
<gene>
    <name evidence="7" type="ORF">F3J38_00125</name>
</gene>
<keyword evidence="4" id="KW-0411">Iron-sulfur</keyword>
<keyword evidence="8" id="KW-1185">Reference proteome</keyword>
<evidence type="ECO:0000256" key="6">
    <source>
        <dbReference type="ARBA" id="ARBA00023163"/>
    </source>
</evidence>
<protein>
    <submittedName>
        <fullName evidence="7">Rrf2 family transcriptional regulator</fullName>
    </submittedName>
</protein>
<dbReference type="Proteomes" id="UP000780690">
    <property type="component" value="Unassembled WGS sequence"/>
</dbReference>
<evidence type="ECO:0000256" key="3">
    <source>
        <dbReference type="ARBA" id="ARBA00023004"/>
    </source>
</evidence>
<dbReference type="PROSITE" id="PS51197">
    <property type="entry name" value="HTH_RRF2_2"/>
    <property type="match status" value="1"/>
</dbReference>
<dbReference type="PROSITE" id="PS01332">
    <property type="entry name" value="HTH_RRF2_1"/>
    <property type="match status" value="1"/>
</dbReference>
<evidence type="ECO:0000313" key="8">
    <source>
        <dbReference type="Proteomes" id="UP000780690"/>
    </source>
</evidence>
<name>A0ABX0QTK6_9GAMM</name>
<dbReference type="Gene3D" id="1.10.10.10">
    <property type="entry name" value="Winged helix-like DNA-binding domain superfamily/Winged helix DNA-binding domain"/>
    <property type="match status" value="1"/>
</dbReference>
<organism evidence="7 8">
    <name type="scientific">Candidatus Pantoea formicae</name>
    <dbReference type="NCBI Taxonomy" id="2608355"/>
    <lineage>
        <taxon>Bacteria</taxon>
        <taxon>Pseudomonadati</taxon>
        <taxon>Pseudomonadota</taxon>
        <taxon>Gammaproteobacteria</taxon>
        <taxon>Enterobacterales</taxon>
        <taxon>Erwiniaceae</taxon>
        <taxon>Pantoea</taxon>
    </lineage>
</organism>
<reference evidence="7 8" key="1">
    <citation type="journal article" date="2019" name="bioRxiv">
        <title>Bacteria contribute to plant secondary compound degradation in a generalist herbivore system.</title>
        <authorList>
            <person name="Francoeur C.B."/>
            <person name="Khadempour L."/>
            <person name="Moreira-Soto R.D."/>
            <person name="Gotting K."/>
            <person name="Book A.J."/>
            <person name="Pinto-Tomas A.A."/>
            <person name="Keefover-Ring K."/>
            <person name="Currie C.R."/>
        </authorList>
    </citation>
    <scope>NUCLEOTIDE SEQUENCE [LARGE SCALE GENOMIC DNA]</scope>
    <source>
        <strain evidence="7 8">Acro-805</strain>
    </source>
</reference>
<dbReference type="EMBL" id="VWXD01000001">
    <property type="protein sequence ID" value="NIE98480.1"/>
    <property type="molecule type" value="Genomic_DNA"/>
</dbReference>
<dbReference type="InterPro" id="IPR036390">
    <property type="entry name" value="WH_DNA-bd_sf"/>
</dbReference>
<sequence>MLTSKQNNALNIMMALSEEKVIPVRDLFSEVSLSVSYLESLIAVLRDEGLVKSMPGMYGGYALSRNPASITVADILSAFSASDTPYPVVRALISVSLKDLQDSAQISKP</sequence>
<proteinExistence type="predicted"/>
<keyword evidence="1" id="KW-0678">Repressor</keyword>
<keyword evidence="5" id="KW-0805">Transcription regulation</keyword>
<evidence type="ECO:0000256" key="5">
    <source>
        <dbReference type="ARBA" id="ARBA00023015"/>
    </source>
</evidence>
<evidence type="ECO:0000256" key="2">
    <source>
        <dbReference type="ARBA" id="ARBA00022714"/>
    </source>
</evidence>
<dbReference type="InterPro" id="IPR030489">
    <property type="entry name" value="TR_Rrf2-type_CS"/>
</dbReference>
<comment type="caution">
    <text evidence="7">The sequence shown here is derived from an EMBL/GenBank/DDBJ whole genome shotgun (WGS) entry which is preliminary data.</text>
</comment>
<evidence type="ECO:0000256" key="4">
    <source>
        <dbReference type="ARBA" id="ARBA00023014"/>
    </source>
</evidence>
<dbReference type="InterPro" id="IPR036388">
    <property type="entry name" value="WH-like_DNA-bd_sf"/>
</dbReference>
<dbReference type="SUPFAM" id="SSF46785">
    <property type="entry name" value="Winged helix' DNA-binding domain"/>
    <property type="match status" value="1"/>
</dbReference>
<dbReference type="Pfam" id="PF02082">
    <property type="entry name" value="Rrf2"/>
    <property type="match status" value="1"/>
</dbReference>
<evidence type="ECO:0000256" key="1">
    <source>
        <dbReference type="ARBA" id="ARBA00022491"/>
    </source>
</evidence>
<keyword evidence="2" id="KW-0479">Metal-binding</keyword>